<organism evidence="2 3">
    <name type="scientific">Durusdinium trenchii</name>
    <dbReference type="NCBI Taxonomy" id="1381693"/>
    <lineage>
        <taxon>Eukaryota</taxon>
        <taxon>Sar</taxon>
        <taxon>Alveolata</taxon>
        <taxon>Dinophyceae</taxon>
        <taxon>Suessiales</taxon>
        <taxon>Symbiodiniaceae</taxon>
        <taxon>Durusdinium</taxon>
    </lineage>
</organism>
<evidence type="ECO:0000256" key="1">
    <source>
        <dbReference type="SAM" id="MobiDB-lite"/>
    </source>
</evidence>
<accession>A0ABP0MZB5</accession>
<dbReference type="EMBL" id="CAXAMN010020001">
    <property type="protein sequence ID" value="CAK9055355.1"/>
    <property type="molecule type" value="Genomic_DNA"/>
</dbReference>
<gene>
    <name evidence="2" type="ORF">CCMP2556_LOCUS27534</name>
</gene>
<feature type="region of interest" description="Disordered" evidence="1">
    <location>
        <begin position="82"/>
        <end position="110"/>
    </location>
</feature>
<evidence type="ECO:0000313" key="3">
    <source>
        <dbReference type="Proteomes" id="UP001642484"/>
    </source>
</evidence>
<protein>
    <submittedName>
        <fullName evidence="2">Uncharacterized protein</fullName>
    </submittedName>
</protein>
<dbReference type="Proteomes" id="UP001642484">
    <property type="component" value="Unassembled WGS sequence"/>
</dbReference>
<evidence type="ECO:0000313" key="2">
    <source>
        <dbReference type="EMBL" id="CAK9055355.1"/>
    </source>
</evidence>
<sequence length="233" mass="25752">MPASIQGVNATDYFEAAVAEARIHELQQMERKWQREVLVRQFLSERRKLGEEFRAEFQELLLRLDRSFKSFKAQKQRRLAQVGKAEGSTAEQSEAAEEAEEEEREEDEIVEVGASDFLGGRVGSTQKSVSMDRCIGRKQEEIQLGNSTLLGGTPSKGKAAKERRSSGAKTLRNPPGFGWAGFRAEKLRKGLGEGTDWGALVVEDGKFTCSYDFGACGGTSLCLRGATQHSEVL</sequence>
<reference evidence="2 3" key="1">
    <citation type="submission" date="2024-02" db="EMBL/GenBank/DDBJ databases">
        <authorList>
            <person name="Chen Y."/>
            <person name="Shah S."/>
            <person name="Dougan E. K."/>
            <person name="Thang M."/>
            <person name="Chan C."/>
        </authorList>
    </citation>
    <scope>NUCLEOTIDE SEQUENCE [LARGE SCALE GENOMIC DNA]</scope>
</reference>
<keyword evidence="3" id="KW-1185">Reference proteome</keyword>
<feature type="region of interest" description="Disordered" evidence="1">
    <location>
        <begin position="147"/>
        <end position="174"/>
    </location>
</feature>
<feature type="compositionally biased region" description="Acidic residues" evidence="1">
    <location>
        <begin position="94"/>
        <end position="110"/>
    </location>
</feature>
<name>A0ABP0MZB5_9DINO</name>
<comment type="caution">
    <text evidence="2">The sequence shown here is derived from an EMBL/GenBank/DDBJ whole genome shotgun (WGS) entry which is preliminary data.</text>
</comment>
<proteinExistence type="predicted"/>